<name>A0A7K6HUW1_9PASS</name>
<dbReference type="SUPFAM" id="SSF56672">
    <property type="entry name" value="DNA/RNA polymerases"/>
    <property type="match status" value="1"/>
</dbReference>
<evidence type="ECO:0000313" key="9">
    <source>
        <dbReference type="Proteomes" id="UP000521322"/>
    </source>
</evidence>
<organism evidence="8 9">
    <name type="scientific">Dasyornis broadbenti</name>
    <name type="common">rufous bristle-bird</name>
    <dbReference type="NCBI Taxonomy" id="243059"/>
    <lineage>
        <taxon>Eukaryota</taxon>
        <taxon>Metazoa</taxon>
        <taxon>Chordata</taxon>
        <taxon>Craniata</taxon>
        <taxon>Vertebrata</taxon>
        <taxon>Euteleostomi</taxon>
        <taxon>Archelosauria</taxon>
        <taxon>Archosauria</taxon>
        <taxon>Dinosauria</taxon>
        <taxon>Saurischia</taxon>
        <taxon>Theropoda</taxon>
        <taxon>Coelurosauria</taxon>
        <taxon>Aves</taxon>
        <taxon>Neognathae</taxon>
        <taxon>Neoaves</taxon>
        <taxon>Telluraves</taxon>
        <taxon>Australaves</taxon>
        <taxon>Passeriformes</taxon>
        <taxon>Meliphagoidea</taxon>
        <taxon>Dasyornithidae</taxon>
        <taxon>Dasyornis</taxon>
    </lineage>
</organism>
<accession>A0A7K6HUW1</accession>
<keyword evidence="5" id="KW-0378">Hydrolase</keyword>
<dbReference type="PANTHER" id="PTHR41694">
    <property type="entry name" value="ENDOGENOUS RETROVIRUS GROUP K MEMBER POL PROTEIN"/>
    <property type="match status" value="1"/>
</dbReference>
<proteinExistence type="predicted"/>
<dbReference type="AlphaFoldDB" id="A0A7K6HUW1"/>
<evidence type="ECO:0000259" key="7">
    <source>
        <dbReference type="Pfam" id="PF06817"/>
    </source>
</evidence>
<dbReference type="InterPro" id="IPR043502">
    <property type="entry name" value="DNA/RNA_pol_sf"/>
</dbReference>
<evidence type="ECO:0000256" key="5">
    <source>
        <dbReference type="ARBA" id="ARBA00022801"/>
    </source>
</evidence>
<feature type="non-terminal residue" evidence="8">
    <location>
        <position position="67"/>
    </location>
</feature>
<reference evidence="8 9" key="1">
    <citation type="submission" date="2019-09" db="EMBL/GenBank/DDBJ databases">
        <title>Bird 10,000 Genomes (B10K) Project - Family phase.</title>
        <authorList>
            <person name="Zhang G."/>
        </authorList>
    </citation>
    <scope>NUCLEOTIDE SEQUENCE [LARGE SCALE GENOMIC DNA]</scope>
    <source>
        <strain evidence="8">B10K-DU-029-49</strain>
        <tissue evidence="8">Liver</tissue>
    </source>
</reference>
<evidence type="ECO:0000313" key="8">
    <source>
        <dbReference type="EMBL" id="NWV79443.1"/>
    </source>
</evidence>
<dbReference type="InterPro" id="IPR043128">
    <property type="entry name" value="Rev_trsase/Diguanyl_cyclase"/>
</dbReference>
<keyword evidence="3" id="KW-0540">Nuclease</keyword>
<dbReference type="GO" id="GO:0035613">
    <property type="term" value="F:RNA stem-loop binding"/>
    <property type="evidence" value="ECO:0007669"/>
    <property type="project" value="TreeGrafter"/>
</dbReference>
<feature type="domain" description="Reverse transcriptase thumb" evidence="7">
    <location>
        <begin position="15"/>
        <end position="65"/>
    </location>
</feature>
<protein>
    <submittedName>
        <fullName evidence="8">POK18 protein</fullName>
    </submittedName>
</protein>
<keyword evidence="4" id="KW-0255">Endonuclease</keyword>
<sequence length="67" mass="7780">WKYLGMSISDSKIRPQKLHIKTDVKTLQDVQKLARDIQWTRYTCGVPNQDLQPLFELLKNGQGPQDP</sequence>
<keyword evidence="2" id="KW-0548">Nucleotidyltransferase</keyword>
<evidence type="ECO:0000256" key="4">
    <source>
        <dbReference type="ARBA" id="ARBA00022759"/>
    </source>
</evidence>
<dbReference type="Pfam" id="PF06817">
    <property type="entry name" value="RVT_thumb"/>
    <property type="match status" value="1"/>
</dbReference>
<keyword evidence="1" id="KW-0808">Transferase</keyword>
<evidence type="ECO:0000256" key="6">
    <source>
        <dbReference type="ARBA" id="ARBA00022918"/>
    </source>
</evidence>
<evidence type="ECO:0000256" key="1">
    <source>
        <dbReference type="ARBA" id="ARBA00022679"/>
    </source>
</evidence>
<gene>
    <name evidence="8" type="primary">Ervk18_1</name>
    <name evidence="8" type="ORF">DASBRO_R15692</name>
</gene>
<comment type="caution">
    <text evidence="8">The sequence shown here is derived from an EMBL/GenBank/DDBJ whole genome shotgun (WGS) entry which is preliminary data.</text>
</comment>
<dbReference type="GO" id="GO:0016787">
    <property type="term" value="F:hydrolase activity"/>
    <property type="evidence" value="ECO:0007669"/>
    <property type="project" value="UniProtKB-KW"/>
</dbReference>
<dbReference type="GO" id="GO:0003964">
    <property type="term" value="F:RNA-directed DNA polymerase activity"/>
    <property type="evidence" value="ECO:0007669"/>
    <property type="project" value="UniProtKB-KW"/>
</dbReference>
<feature type="non-terminal residue" evidence="8">
    <location>
        <position position="1"/>
    </location>
</feature>
<evidence type="ECO:0000256" key="2">
    <source>
        <dbReference type="ARBA" id="ARBA00022695"/>
    </source>
</evidence>
<dbReference type="GO" id="GO:0004519">
    <property type="term" value="F:endonuclease activity"/>
    <property type="evidence" value="ECO:0007669"/>
    <property type="project" value="UniProtKB-KW"/>
</dbReference>
<dbReference type="PANTHER" id="PTHR41694:SF3">
    <property type="entry name" value="RNA-DIRECTED DNA POLYMERASE-RELATED"/>
    <property type="match status" value="1"/>
</dbReference>
<dbReference type="Proteomes" id="UP000521322">
    <property type="component" value="Unassembled WGS sequence"/>
</dbReference>
<dbReference type="InterPro" id="IPR010661">
    <property type="entry name" value="RVT_thumb"/>
</dbReference>
<dbReference type="Gene3D" id="3.30.70.270">
    <property type="match status" value="1"/>
</dbReference>
<evidence type="ECO:0000256" key="3">
    <source>
        <dbReference type="ARBA" id="ARBA00022722"/>
    </source>
</evidence>
<keyword evidence="6" id="KW-0695">RNA-directed DNA polymerase</keyword>
<dbReference type="EMBL" id="VZRN01003155">
    <property type="protein sequence ID" value="NWV79443.1"/>
    <property type="molecule type" value="Genomic_DNA"/>
</dbReference>
<keyword evidence="9" id="KW-1185">Reference proteome</keyword>